<dbReference type="Proteomes" id="UP000499080">
    <property type="component" value="Unassembled WGS sequence"/>
</dbReference>
<proteinExistence type="predicted"/>
<reference evidence="1 2" key="1">
    <citation type="journal article" date="2019" name="Sci. Rep.">
        <title>Orb-weaving spider Araneus ventricosus genome elucidates the spidroin gene catalogue.</title>
        <authorList>
            <person name="Kono N."/>
            <person name="Nakamura H."/>
            <person name="Ohtoshi R."/>
            <person name="Moran D.A.P."/>
            <person name="Shinohara A."/>
            <person name="Yoshida Y."/>
            <person name="Fujiwara M."/>
            <person name="Mori M."/>
            <person name="Tomita M."/>
            <person name="Arakawa K."/>
        </authorList>
    </citation>
    <scope>NUCLEOTIDE SEQUENCE [LARGE SCALE GENOMIC DNA]</scope>
</reference>
<accession>A0A4Y2M1P9</accession>
<evidence type="ECO:0000313" key="1">
    <source>
        <dbReference type="EMBL" id="GBN20945.1"/>
    </source>
</evidence>
<keyword evidence="2" id="KW-1185">Reference proteome</keyword>
<dbReference type="AlphaFoldDB" id="A0A4Y2M1P9"/>
<dbReference type="EMBL" id="BGPR01006677">
    <property type="protein sequence ID" value="GBN20945.1"/>
    <property type="molecule type" value="Genomic_DNA"/>
</dbReference>
<sequence>MNTVQYIAWLTIGVDERKWSSEKNCVCTAAYKPDRLPVITLPRTNGPWSVRKKSEETGELMMERIFSARWSGSPAQNQSAPFGTEPLHADEAFLWDMPSTWNVLKVAGEEQLCPLCRHS</sequence>
<organism evidence="1 2">
    <name type="scientific">Araneus ventricosus</name>
    <name type="common">Orbweaver spider</name>
    <name type="synonym">Epeira ventricosa</name>
    <dbReference type="NCBI Taxonomy" id="182803"/>
    <lineage>
        <taxon>Eukaryota</taxon>
        <taxon>Metazoa</taxon>
        <taxon>Ecdysozoa</taxon>
        <taxon>Arthropoda</taxon>
        <taxon>Chelicerata</taxon>
        <taxon>Arachnida</taxon>
        <taxon>Araneae</taxon>
        <taxon>Araneomorphae</taxon>
        <taxon>Entelegynae</taxon>
        <taxon>Araneoidea</taxon>
        <taxon>Araneidae</taxon>
        <taxon>Araneus</taxon>
    </lineage>
</organism>
<comment type="caution">
    <text evidence="1">The sequence shown here is derived from an EMBL/GenBank/DDBJ whole genome shotgun (WGS) entry which is preliminary data.</text>
</comment>
<protein>
    <submittedName>
        <fullName evidence="1">Uncharacterized protein</fullName>
    </submittedName>
</protein>
<evidence type="ECO:0000313" key="2">
    <source>
        <dbReference type="Proteomes" id="UP000499080"/>
    </source>
</evidence>
<gene>
    <name evidence="1" type="ORF">AVEN_190244_1</name>
</gene>
<name>A0A4Y2M1P9_ARAVE</name>